<evidence type="ECO:0000259" key="1">
    <source>
        <dbReference type="Pfam" id="PF21099"/>
    </source>
</evidence>
<dbReference type="InterPro" id="IPR002298">
    <property type="entry name" value="DNA_polymerase_A"/>
</dbReference>
<reference evidence="2" key="1">
    <citation type="submission" date="2022-11" db="EMBL/GenBank/DDBJ databases">
        <authorList>
            <person name="Kikuchi T."/>
        </authorList>
    </citation>
    <scope>NUCLEOTIDE SEQUENCE</scope>
    <source>
        <strain evidence="2">PS1010</strain>
    </source>
</reference>
<dbReference type="Gene3D" id="1.10.3380.20">
    <property type="match status" value="1"/>
</dbReference>
<dbReference type="OrthoDB" id="2320933at2759"/>
<dbReference type="Pfam" id="PF21099">
    <property type="entry name" value="POLQ_helical"/>
    <property type="match status" value="1"/>
</dbReference>
<evidence type="ECO:0000313" key="3">
    <source>
        <dbReference type="Proteomes" id="UP001152747"/>
    </source>
</evidence>
<dbReference type="AlphaFoldDB" id="A0A9P1IHK0"/>
<dbReference type="GO" id="GO:0006261">
    <property type="term" value="P:DNA-templated DNA replication"/>
    <property type="evidence" value="ECO:0007669"/>
    <property type="project" value="InterPro"/>
</dbReference>
<dbReference type="PANTHER" id="PTHR10133">
    <property type="entry name" value="DNA POLYMERASE I"/>
    <property type="match status" value="1"/>
</dbReference>
<name>A0A9P1IHK0_9PELO</name>
<dbReference type="GO" id="GO:0003887">
    <property type="term" value="F:DNA-directed DNA polymerase activity"/>
    <property type="evidence" value="ECO:0007669"/>
    <property type="project" value="InterPro"/>
</dbReference>
<sequence length="272" mass="31107">MKKKKRKTFLDYCESFLIVRPSDEPNIHQAIFTPIDKIVHQKPADTPRFILEGISTGLATNFENVEDLTANLLMTLEEQNNSQRIVEKLRDDSFISIEEDSGILEATQLGKATMASALPPEAALAIFEDLSVAKRAIVLDTELHMLYLVTPVNVTVWQEADWHHLFEIFTRLPEEHRRVAKIIGINERFLVDRMRGAGIGGAENERKFKMHIRFFSTLALFDLINEVDIHQVSEKYRIPRGSLQTLQSQSATYAGHMADWLSLFDVYTFLDS</sequence>
<dbReference type="SUPFAM" id="SSF158702">
    <property type="entry name" value="Sec63 N-terminal domain-like"/>
    <property type="match status" value="1"/>
</dbReference>
<evidence type="ECO:0000313" key="2">
    <source>
        <dbReference type="EMBL" id="CAI5445201.1"/>
    </source>
</evidence>
<dbReference type="Proteomes" id="UP001152747">
    <property type="component" value="Unassembled WGS sequence"/>
</dbReference>
<accession>A0A9P1IHK0</accession>
<comment type="caution">
    <text evidence="2">The sequence shown here is derived from an EMBL/GenBank/DDBJ whole genome shotgun (WGS) entry which is preliminary data.</text>
</comment>
<gene>
    <name evidence="2" type="ORF">CAMP_LOCUS7838</name>
</gene>
<dbReference type="GO" id="GO:0097681">
    <property type="term" value="P:double-strand break repair via alternative nonhomologous end joining"/>
    <property type="evidence" value="ECO:0007669"/>
    <property type="project" value="TreeGrafter"/>
</dbReference>
<dbReference type="EMBL" id="CANHGI010000003">
    <property type="protein sequence ID" value="CAI5445201.1"/>
    <property type="molecule type" value="Genomic_DNA"/>
</dbReference>
<keyword evidence="3" id="KW-1185">Reference proteome</keyword>
<organism evidence="2 3">
    <name type="scientific">Caenorhabditis angaria</name>
    <dbReference type="NCBI Taxonomy" id="860376"/>
    <lineage>
        <taxon>Eukaryota</taxon>
        <taxon>Metazoa</taxon>
        <taxon>Ecdysozoa</taxon>
        <taxon>Nematoda</taxon>
        <taxon>Chromadorea</taxon>
        <taxon>Rhabditida</taxon>
        <taxon>Rhabditina</taxon>
        <taxon>Rhabditomorpha</taxon>
        <taxon>Rhabditoidea</taxon>
        <taxon>Rhabditidae</taxon>
        <taxon>Peloderinae</taxon>
        <taxon>Caenorhabditis</taxon>
    </lineage>
</organism>
<dbReference type="PANTHER" id="PTHR10133:SF62">
    <property type="entry name" value="DNA POLYMERASE THETA"/>
    <property type="match status" value="1"/>
</dbReference>
<protein>
    <recommendedName>
        <fullName evidence="1">POLQ-like helical domain-containing protein</fullName>
    </recommendedName>
</protein>
<proteinExistence type="predicted"/>
<dbReference type="InterPro" id="IPR048960">
    <property type="entry name" value="POLQ-like_helical"/>
</dbReference>
<feature type="domain" description="POLQ-like helical" evidence="1">
    <location>
        <begin position="120"/>
        <end position="258"/>
    </location>
</feature>